<accession>A0ABT2T3G5</accession>
<keyword evidence="1" id="KW-0175">Coiled coil</keyword>
<dbReference type="RefSeq" id="WP_262574913.1">
    <property type="nucleotide sequence ID" value="NZ_JAOQKJ010000007.1"/>
</dbReference>
<dbReference type="Gene3D" id="3.20.20.140">
    <property type="entry name" value="Metal-dependent hydrolases"/>
    <property type="match status" value="1"/>
</dbReference>
<dbReference type="PROSITE" id="PS51365">
    <property type="entry name" value="RENAL_DIPEPTIDASE_2"/>
    <property type="match status" value="1"/>
</dbReference>
<evidence type="ECO:0000256" key="1">
    <source>
        <dbReference type="SAM" id="Coils"/>
    </source>
</evidence>
<dbReference type="PANTHER" id="PTHR10443:SF12">
    <property type="entry name" value="DIPEPTIDASE"/>
    <property type="match status" value="1"/>
</dbReference>
<keyword evidence="3" id="KW-1185">Reference proteome</keyword>
<name>A0ABT2T3G5_9FIRM</name>
<dbReference type="InterPro" id="IPR032466">
    <property type="entry name" value="Metal_Hydrolase"/>
</dbReference>
<sequence length="352" mass="39454">MKDIQIEEKYRRQAEKLHRENPAVDAHLDLAGEVLIRRQLGERDIVRHHYLDDWKRGGFSLIVSSVFVENRNLSNGFENALQQIDALKKDLADLTEVRLVSCAESLKKAIAEKKIAILLYMEGLEVIGEDPELLTELKKQGISGASLVWSRKGAFANGCCRATEHRQVRGGLTTHGRNAVRKMEELSLFLDVSHLNDKGFEDIQAITERPFIATHSNSRSVYDSYRNLTDEQLRKLAGQGGIAGLNACKYITGSLSGNHLEMLCRHVQKELEIMGEEHIGYGFDLCDSYTTASCRQQGKQSSEAEDCLKDHGDAVLLTAALLQQGISQETVRKIMGENLLNYFLKILPETGQ</sequence>
<proteinExistence type="predicted"/>
<reference evidence="2 3" key="1">
    <citation type="journal article" date="2021" name="ISME Commun">
        <title>Automated analysis of genomic sequences facilitates high-throughput and comprehensive description of bacteria.</title>
        <authorList>
            <person name="Hitch T.C.A."/>
        </authorList>
    </citation>
    <scope>NUCLEOTIDE SEQUENCE [LARGE SCALE GENOMIC DNA]</scope>
    <source>
        <strain evidence="2 3">Sanger_18</strain>
    </source>
</reference>
<dbReference type="InterPro" id="IPR008257">
    <property type="entry name" value="Pept_M19"/>
</dbReference>
<gene>
    <name evidence="2" type="ORF">OCV77_09850</name>
</gene>
<dbReference type="SUPFAM" id="SSF51556">
    <property type="entry name" value="Metallo-dependent hydrolases"/>
    <property type="match status" value="1"/>
</dbReference>
<dbReference type="Pfam" id="PF01244">
    <property type="entry name" value="Peptidase_M19"/>
    <property type="match status" value="1"/>
</dbReference>
<evidence type="ECO:0000313" key="2">
    <source>
        <dbReference type="EMBL" id="MCU6744799.1"/>
    </source>
</evidence>
<dbReference type="Proteomes" id="UP001652432">
    <property type="component" value="Unassembled WGS sequence"/>
</dbReference>
<feature type="coiled-coil region" evidence="1">
    <location>
        <begin position="70"/>
        <end position="97"/>
    </location>
</feature>
<dbReference type="PANTHER" id="PTHR10443">
    <property type="entry name" value="MICROSOMAL DIPEPTIDASE"/>
    <property type="match status" value="1"/>
</dbReference>
<comment type="caution">
    <text evidence="2">The sequence shown here is derived from an EMBL/GenBank/DDBJ whole genome shotgun (WGS) entry which is preliminary data.</text>
</comment>
<dbReference type="EMBL" id="JAOQKJ010000007">
    <property type="protein sequence ID" value="MCU6744799.1"/>
    <property type="molecule type" value="Genomic_DNA"/>
</dbReference>
<organism evidence="2 3">
    <name type="scientific">Suilimivivens aceti</name>
    <dbReference type="NCBI Taxonomy" id="2981774"/>
    <lineage>
        <taxon>Bacteria</taxon>
        <taxon>Bacillati</taxon>
        <taxon>Bacillota</taxon>
        <taxon>Clostridia</taxon>
        <taxon>Lachnospirales</taxon>
        <taxon>Lachnospiraceae</taxon>
        <taxon>Suilimivivens</taxon>
    </lineage>
</organism>
<protein>
    <submittedName>
        <fullName evidence="2">Dipeptidase</fullName>
    </submittedName>
</protein>
<evidence type="ECO:0000313" key="3">
    <source>
        <dbReference type="Proteomes" id="UP001652432"/>
    </source>
</evidence>